<organism evidence="1 2">
    <name type="scientific">Aquimarina aggregata</name>
    <dbReference type="NCBI Taxonomy" id="1642818"/>
    <lineage>
        <taxon>Bacteria</taxon>
        <taxon>Pseudomonadati</taxon>
        <taxon>Bacteroidota</taxon>
        <taxon>Flavobacteriia</taxon>
        <taxon>Flavobacteriales</taxon>
        <taxon>Flavobacteriaceae</taxon>
        <taxon>Aquimarina</taxon>
    </lineage>
</organism>
<accession>A0A163CNA6</accession>
<proteinExistence type="predicted"/>
<gene>
    <name evidence="1" type="ORF">AWE51_03865</name>
</gene>
<keyword evidence="2" id="KW-1185">Reference proteome</keyword>
<dbReference type="RefSeq" id="WP_066310591.1">
    <property type="nucleotide sequence ID" value="NZ_CANLSS010000001.1"/>
</dbReference>
<dbReference type="STRING" id="1642818.AWE51_03865"/>
<comment type="caution">
    <text evidence="1">The sequence shown here is derived from an EMBL/GenBank/DDBJ whole genome shotgun (WGS) entry which is preliminary data.</text>
</comment>
<dbReference type="EMBL" id="LQRT01000002">
    <property type="protein sequence ID" value="KZS42591.1"/>
    <property type="molecule type" value="Genomic_DNA"/>
</dbReference>
<reference evidence="1 2" key="1">
    <citation type="submission" date="2016-01" db="EMBL/GenBank/DDBJ databases">
        <title>The draft genome sequence of Aquimarina sp. RZW4-3-2.</title>
        <authorList>
            <person name="Wang Y."/>
        </authorList>
    </citation>
    <scope>NUCLEOTIDE SEQUENCE [LARGE SCALE GENOMIC DNA]</scope>
    <source>
        <strain evidence="1 2">RZW4-3-2</strain>
    </source>
</reference>
<protein>
    <submittedName>
        <fullName evidence="1">Uncharacterized protein</fullName>
    </submittedName>
</protein>
<dbReference type="Proteomes" id="UP000076715">
    <property type="component" value="Unassembled WGS sequence"/>
</dbReference>
<name>A0A163CNA6_9FLAO</name>
<evidence type="ECO:0000313" key="1">
    <source>
        <dbReference type="EMBL" id="KZS42591.1"/>
    </source>
</evidence>
<sequence length="65" mass="7023">MKEILNLKGIVHLSRDAKKNIKGASGLNGLFCAGPDKCCAYSNGSIQYCYQGTCKPDGTCTFFKN</sequence>
<dbReference type="AlphaFoldDB" id="A0A163CNA6"/>
<evidence type="ECO:0000313" key="2">
    <source>
        <dbReference type="Proteomes" id="UP000076715"/>
    </source>
</evidence>